<comment type="pathway">
    <text evidence="1 5">Carbohydrate metabolism; hexose metabolism.</text>
</comment>
<feature type="active site" description="Proton acceptor" evidence="6">
    <location>
        <position position="336"/>
    </location>
</feature>
<dbReference type="InterPro" id="IPR011013">
    <property type="entry name" value="Gal_mutarotase_sf_dom"/>
</dbReference>
<evidence type="ECO:0000256" key="8">
    <source>
        <dbReference type="PIRSR" id="PIRSR005096-3"/>
    </source>
</evidence>
<dbReference type="AlphaFoldDB" id="A0A7S3VTF5"/>
<dbReference type="Pfam" id="PF01263">
    <property type="entry name" value="Aldose_epim"/>
    <property type="match status" value="1"/>
</dbReference>
<organism evidence="10">
    <name type="scientific">Dunaliella tertiolecta</name>
    <name type="common">Green alga</name>
    <dbReference type="NCBI Taxonomy" id="3047"/>
    <lineage>
        <taxon>Eukaryota</taxon>
        <taxon>Viridiplantae</taxon>
        <taxon>Chlorophyta</taxon>
        <taxon>core chlorophytes</taxon>
        <taxon>Chlorophyceae</taxon>
        <taxon>CS clade</taxon>
        <taxon>Chlamydomonadales</taxon>
        <taxon>Dunaliellaceae</taxon>
        <taxon>Dunaliella</taxon>
    </lineage>
</organism>
<dbReference type="InterPro" id="IPR014718">
    <property type="entry name" value="GH-type_carb-bd"/>
</dbReference>
<dbReference type="InterPro" id="IPR008183">
    <property type="entry name" value="Aldose_1/G6P_1-epimerase"/>
</dbReference>
<protein>
    <recommendedName>
        <fullName evidence="5">Aldose 1-epimerase</fullName>
        <ecNumber evidence="5">5.1.3.3</ecNumber>
    </recommendedName>
</protein>
<evidence type="ECO:0000256" key="5">
    <source>
        <dbReference type="PIRNR" id="PIRNR005096"/>
    </source>
</evidence>
<dbReference type="PANTHER" id="PTHR10091:SF0">
    <property type="entry name" value="GALACTOSE MUTAROTASE"/>
    <property type="match status" value="1"/>
</dbReference>
<feature type="binding site" evidence="7">
    <location>
        <position position="259"/>
    </location>
    <ligand>
        <name>beta-D-galactose</name>
        <dbReference type="ChEBI" id="CHEBI:27667"/>
    </ligand>
</feature>
<evidence type="ECO:0000256" key="2">
    <source>
        <dbReference type="ARBA" id="ARBA00006206"/>
    </source>
</evidence>
<evidence type="ECO:0000256" key="9">
    <source>
        <dbReference type="SAM" id="Phobius"/>
    </source>
</evidence>
<evidence type="ECO:0000256" key="6">
    <source>
        <dbReference type="PIRSR" id="PIRSR005096-1"/>
    </source>
</evidence>
<gene>
    <name evidence="10" type="ORF">DTER00134_LOCUS20373</name>
</gene>
<dbReference type="GO" id="GO:0033499">
    <property type="term" value="P:galactose catabolic process via UDP-galactose, Leloir pathway"/>
    <property type="evidence" value="ECO:0007669"/>
    <property type="project" value="TreeGrafter"/>
</dbReference>
<comment type="catalytic activity">
    <reaction evidence="5">
        <text>alpha-D-glucose = beta-D-glucose</text>
        <dbReference type="Rhea" id="RHEA:10264"/>
        <dbReference type="ChEBI" id="CHEBI:15903"/>
        <dbReference type="ChEBI" id="CHEBI:17925"/>
        <dbReference type="EC" id="5.1.3.3"/>
    </reaction>
</comment>
<dbReference type="Gene3D" id="2.70.98.10">
    <property type="match status" value="1"/>
</dbReference>
<keyword evidence="9" id="KW-1133">Transmembrane helix</keyword>
<dbReference type="EC" id="5.1.3.3" evidence="5"/>
<proteinExistence type="inferred from homology"/>
<keyword evidence="9" id="KW-0472">Membrane</keyword>
<dbReference type="GO" id="GO:0004034">
    <property type="term" value="F:aldose 1-epimerase activity"/>
    <property type="evidence" value="ECO:0007669"/>
    <property type="project" value="UniProtKB-EC"/>
</dbReference>
<evidence type="ECO:0000256" key="3">
    <source>
        <dbReference type="ARBA" id="ARBA00023235"/>
    </source>
</evidence>
<keyword evidence="4 5" id="KW-0119">Carbohydrate metabolism</keyword>
<dbReference type="InterPro" id="IPR047215">
    <property type="entry name" value="Galactose_mutarotase-like"/>
</dbReference>
<dbReference type="GO" id="GO:0006006">
    <property type="term" value="P:glucose metabolic process"/>
    <property type="evidence" value="ECO:0007669"/>
    <property type="project" value="TreeGrafter"/>
</dbReference>
<name>A0A7S3VTF5_DUNTE</name>
<dbReference type="GO" id="GO:0030246">
    <property type="term" value="F:carbohydrate binding"/>
    <property type="evidence" value="ECO:0007669"/>
    <property type="project" value="InterPro"/>
</dbReference>
<accession>A0A7S3VTF5</accession>
<dbReference type="CDD" id="cd09019">
    <property type="entry name" value="galactose_mutarotase_like"/>
    <property type="match status" value="1"/>
</dbReference>
<dbReference type="UniPathway" id="UPA00242"/>
<feature type="binding site" evidence="8">
    <location>
        <begin position="190"/>
        <end position="192"/>
    </location>
    <ligand>
        <name>beta-D-galactose</name>
        <dbReference type="ChEBI" id="CHEBI:27667"/>
    </ligand>
</feature>
<comment type="similarity">
    <text evidence="2 5">Belongs to the aldose epimerase family.</text>
</comment>
<feature type="binding site" evidence="8">
    <location>
        <begin position="87"/>
        <end position="88"/>
    </location>
    <ligand>
        <name>beta-D-galactose</name>
        <dbReference type="ChEBI" id="CHEBI:27667"/>
    </ligand>
</feature>
<keyword evidence="9" id="KW-0812">Transmembrane</keyword>
<dbReference type="PIRSF" id="PIRSF005096">
    <property type="entry name" value="GALM"/>
    <property type="match status" value="1"/>
</dbReference>
<dbReference type="EMBL" id="HBIP01033388">
    <property type="protein sequence ID" value="CAE0505300.1"/>
    <property type="molecule type" value="Transcribed_RNA"/>
</dbReference>
<evidence type="ECO:0000256" key="1">
    <source>
        <dbReference type="ARBA" id="ARBA00005028"/>
    </source>
</evidence>
<feature type="active site" description="Proton donor" evidence="6">
    <location>
        <position position="190"/>
    </location>
</feature>
<reference evidence="10" key="1">
    <citation type="submission" date="2021-01" db="EMBL/GenBank/DDBJ databases">
        <authorList>
            <person name="Corre E."/>
            <person name="Pelletier E."/>
            <person name="Niang G."/>
            <person name="Scheremetjew M."/>
            <person name="Finn R."/>
            <person name="Kale V."/>
            <person name="Holt S."/>
            <person name="Cochrane G."/>
            <person name="Meng A."/>
            <person name="Brown T."/>
            <person name="Cohen L."/>
        </authorList>
    </citation>
    <scope>NUCLEOTIDE SEQUENCE</scope>
    <source>
        <strain evidence="10">CCMP1320</strain>
    </source>
</reference>
<sequence length="371" mass="40568">MAGAVLKYGLIFLGGSILIPPIIGRLRKTRVLRNNLGVEVHVSKLGAALTKIVTPDRGGKKADVVLYPANPNDNANYMGVVVGRCANRISNARFAMPDGREVQLTANDGPHALHGGVHGFQTKVFTADATSGPGYKAIVLRYTSHAGEEGYPGELDVCVTYRLACDKNELMCEITAVPSGDATPVNIVQHTYWNMAGHNSGKDILDHQVHMPNSDHYTPVGVDLIPTGEILPVQGTPFDFTRPHTIGERIQQCGPAGYDLNYVNQKMGPQARFICKGGMACDRPKLVATVHHKESGRCMDVFTTAPGMQFYIAGQMEHVDGKGRAVYKKHAGFCLETQAFPNSVNERSFPDIFIKPGEIYRHQTVYKFYTQ</sequence>
<dbReference type="PANTHER" id="PTHR10091">
    <property type="entry name" value="ALDOSE-1-EPIMERASE"/>
    <property type="match status" value="1"/>
</dbReference>
<feature type="transmembrane region" description="Helical" evidence="9">
    <location>
        <begin position="6"/>
        <end position="23"/>
    </location>
</feature>
<evidence type="ECO:0000313" key="10">
    <source>
        <dbReference type="EMBL" id="CAE0505300.1"/>
    </source>
</evidence>
<keyword evidence="3 5" id="KW-0413">Isomerase</keyword>
<dbReference type="InterPro" id="IPR015443">
    <property type="entry name" value="Aldose_1-epimerase"/>
</dbReference>
<evidence type="ECO:0000256" key="4">
    <source>
        <dbReference type="ARBA" id="ARBA00023277"/>
    </source>
</evidence>
<evidence type="ECO:0000256" key="7">
    <source>
        <dbReference type="PIRSR" id="PIRSR005096-2"/>
    </source>
</evidence>
<dbReference type="SUPFAM" id="SSF74650">
    <property type="entry name" value="Galactose mutarotase-like"/>
    <property type="match status" value="1"/>
</dbReference>